<keyword evidence="2" id="KW-0812">Transmembrane</keyword>
<accession>A0A1F4XRU0</accession>
<comment type="caution">
    <text evidence="4">The sequence shown here is derived from an EMBL/GenBank/DDBJ whole genome shotgun (WGS) entry which is preliminary data.</text>
</comment>
<keyword evidence="2" id="KW-1133">Transmembrane helix</keyword>
<organism evidence="4 5">
    <name type="scientific">Candidatus Adlerbacteria bacterium RIFCSPHIGHO2_12_FULL_53_18</name>
    <dbReference type="NCBI Taxonomy" id="1797242"/>
    <lineage>
        <taxon>Bacteria</taxon>
        <taxon>Candidatus Adleribacteriota</taxon>
    </lineage>
</organism>
<feature type="domain" description="DUF11" evidence="3">
    <location>
        <begin position="243"/>
        <end position="317"/>
    </location>
</feature>
<evidence type="ECO:0000259" key="3">
    <source>
        <dbReference type="Pfam" id="PF01345"/>
    </source>
</evidence>
<evidence type="ECO:0000313" key="5">
    <source>
        <dbReference type="Proteomes" id="UP000178091"/>
    </source>
</evidence>
<evidence type="ECO:0000256" key="1">
    <source>
        <dbReference type="SAM" id="MobiDB-lite"/>
    </source>
</evidence>
<proteinExistence type="predicted"/>
<gene>
    <name evidence="4" type="ORF">A3F55_00320</name>
</gene>
<protein>
    <recommendedName>
        <fullName evidence="3">DUF11 domain-containing protein</fullName>
    </recommendedName>
</protein>
<name>A0A1F4XRU0_9BACT</name>
<evidence type="ECO:0000256" key="2">
    <source>
        <dbReference type="SAM" id="Phobius"/>
    </source>
</evidence>
<evidence type="ECO:0000313" key="4">
    <source>
        <dbReference type="EMBL" id="OGC84410.1"/>
    </source>
</evidence>
<dbReference type="Gene3D" id="2.60.40.1170">
    <property type="entry name" value="Mu homology domain, subdomain B"/>
    <property type="match status" value="1"/>
</dbReference>
<dbReference type="Proteomes" id="UP000178091">
    <property type="component" value="Unassembled WGS sequence"/>
</dbReference>
<dbReference type="Pfam" id="PF01345">
    <property type="entry name" value="DUF11"/>
    <property type="match status" value="1"/>
</dbReference>
<dbReference type="AlphaFoldDB" id="A0A1F4XRU0"/>
<feature type="transmembrane region" description="Helical" evidence="2">
    <location>
        <begin position="86"/>
        <end position="109"/>
    </location>
</feature>
<feature type="region of interest" description="Disordered" evidence="1">
    <location>
        <begin position="27"/>
        <end position="74"/>
    </location>
</feature>
<sequence length="653" mass="68897">MTREEKSGVEKLKNRLYAREGIKQIKKEERTALTPSEASAPKTWEAQKPSPDAADPAPPTTPMRPPVTSPALPSESHSHMSFAFKFLGGSIIFFTAAIAVASFVFLGGVNTTSPRNIDLELVVPTLVDGGKEVQVEIVVRNRNTTPLLLADLVIDYPDGTRNPNNPSTDLLHDRLSVGTIESGQELKRTASALLFGEEGQLQTIKVALEYSVQGSNAVFVRQEEVTITIGSAPVSLAIEGPSESVAGQPFTFDLTVRSNATTPIADLVVKGEYPFGFSVIRTEPAADTSGMWRLGTLDPGASKSIRVTGTIQGEDGDERIFRFIAGSNDDATDPEVKLPFITIPQTLTVKRPFIAGNITVEGKSGSNIAVAAGSRISGTVSWQNNLSDSVSDVEVTLTLAGPSLDEDSIQGQGAFFQSVNNSLVWSKDDNSELESVASGANGTFQFSFLTRSPGEGGVLITNPTIDLNLTVRAVREAGEPETILSAASTKVTVASALSLSTEVLHFSGPFTNSGPMPPQAEQETTYTVRWTVRNSANAVGNGQVVATLPTYVRFVAAEAGSGISYNEGSRTVTWSLGEIKAGAGYTSSPRTGAFQVELLPSESQVGQSPALSSTPELTGQDRFANVNLSATGGAATTKLIGDTQSGVDVVAPK</sequence>
<dbReference type="EMBL" id="MEWW01000016">
    <property type="protein sequence ID" value="OGC84410.1"/>
    <property type="molecule type" value="Genomic_DNA"/>
</dbReference>
<reference evidence="4 5" key="1">
    <citation type="journal article" date="2016" name="Nat. Commun.">
        <title>Thousands of microbial genomes shed light on interconnected biogeochemical processes in an aquifer system.</title>
        <authorList>
            <person name="Anantharaman K."/>
            <person name="Brown C.T."/>
            <person name="Hug L.A."/>
            <person name="Sharon I."/>
            <person name="Castelle C.J."/>
            <person name="Probst A.J."/>
            <person name="Thomas B.C."/>
            <person name="Singh A."/>
            <person name="Wilkins M.J."/>
            <person name="Karaoz U."/>
            <person name="Brodie E.L."/>
            <person name="Williams K.H."/>
            <person name="Hubbard S.S."/>
            <person name="Banfield J.F."/>
        </authorList>
    </citation>
    <scope>NUCLEOTIDE SEQUENCE [LARGE SCALE GENOMIC DNA]</scope>
</reference>
<feature type="compositionally biased region" description="Pro residues" evidence="1">
    <location>
        <begin position="56"/>
        <end position="68"/>
    </location>
</feature>
<keyword evidence="2" id="KW-0472">Membrane</keyword>
<dbReference type="InterPro" id="IPR001434">
    <property type="entry name" value="OmcB-like_DUF11"/>
</dbReference>